<reference evidence="1" key="1">
    <citation type="submission" date="2024-12" db="EMBL/GenBank/DDBJ databases">
        <authorList>
            <person name="Wu N."/>
        </authorList>
    </citation>
    <scope>NUCLEOTIDE SEQUENCE</scope>
    <source>
        <strain evidence="1">P15</strain>
    </source>
</reference>
<protein>
    <submittedName>
        <fullName evidence="1">ABC transporter substrate-binding protein</fullName>
    </submittedName>
</protein>
<keyword evidence="2" id="KW-1185">Reference proteome</keyword>
<dbReference type="Proteomes" id="UP001631969">
    <property type="component" value="Unassembled WGS sequence"/>
</dbReference>
<organism evidence="1 2">
    <name type="scientific">Paenibacillus mesotrionivorans</name>
    <dbReference type="NCBI Taxonomy" id="3160968"/>
    <lineage>
        <taxon>Bacteria</taxon>
        <taxon>Bacillati</taxon>
        <taxon>Bacillota</taxon>
        <taxon>Bacilli</taxon>
        <taxon>Bacillales</taxon>
        <taxon>Paenibacillaceae</taxon>
        <taxon>Paenibacillus</taxon>
    </lineage>
</organism>
<dbReference type="EMBL" id="JBJURJ010000008">
    <property type="protein sequence ID" value="MFM9329458.1"/>
    <property type="molecule type" value="Genomic_DNA"/>
</dbReference>
<evidence type="ECO:0000313" key="1">
    <source>
        <dbReference type="EMBL" id="MFM9329458.1"/>
    </source>
</evidence>
<proteinExistence type="predicted"/>
<name>A0ACC7NXG8_9BACL</name>
<evidence type="ECO:0000313" key="2">
    <source>
        <dbReference type="Proteomes" id="UP001631969"/>
    </source>
</evidence>
<sequence length="649" mass="73814">MRSIYALLVTVLLCGLFPVQGHAQETPIHVILNGKEVVFPAPPRIENGTTLVPFRALFEAVEMEVLWDNNTQTITAQGNQKKLHLRIGDDKATNNGQTVELETPPQLIDDVAYVPLRFVGEALDYLVDYQRGNDSIRISLRVSALRFPLSGDPVSLDPAVSTNVNSMQPLIGLFEGLVRTDEKGNILPATASSWDISEDMKTYRFNIRPDAVWSNGDAVTAQDFAASWKRVVDLNASLGVDFLSHIDQVNAYRQGKVGWEDTGIRAESDKVLEIRLENPIPYFLQLLADITLVPVHSTARNLSLWNDDPLHFVSNGPFILESWDLGNYIVLQKNPAYHSSSEIFFQQVHFIITDYMDHNPTSLYVKGELDWTGAPFTDLNIPDLGLLYQDETNEMYVKSKANTYYYLFNLTQKPFNNVKVRKALTMAIDNETIVQEYFQIKVRPAHGIVPPLIKGEKSDYRDEYPDPSIEFNVTEAKKLLKEGLQEEGLSTFPAVTITVNEGMHYLIAEKIAKMWKKNLGIQLKLHVVDAETWRASLKTSDYQVARTGYYADYNDPTTFLDMWSSWSSKNYSGFDDDFYDQLLQKANSVTDTHERMRILAEAEAYLIEDQAVIMPLYYTPNLWAQKKEIQNISMGYNGLIDYTRSYYKP</sequence>
<accession>A0ACC7NXG8</accession>
<comment type="caution">
    <text evidence="1">The sequence shown here is derived from an EMBL/GenBank/DDBJ whole genome shotgun (WGS) entry which is preliminary data.</text>
</comment>
<gene>
    <name evidence="1" type="ORF">ACI1P1_14285</name>
</gene>